<name>A0A660CGJ7_9PSEU</name>
<evidence type="ECO:0000313" key="2">
    <source>
        <dbReference type="Proteomes" id="UP000317303"/>
    </source>
</evidence>
<dbReference type="EMBL" id="VLJV01000001">
    <property type="protein sequence ID" value="TWH21544.1"/>
    <property type="molecule type" value="Genomic_DNA"/>
</dbReference>
<gene>
    <name evidence="1" type="ORF">JD82_03409</name>
</gene>
<reference evidence="1 2" key="1">
    <citation type="submission" date="2019-07" db="EMBL/GenBank/DDBJ databases">
        <title>R&amp;d 2014.</title>
        <authorList>
            <person name="Klenk H.-P."/>
        </authorList>
    </citation>
    <scope>NUCLEOTIDE SEQUENCE [LARGE SCALE GENOMIC DNA]</scope>
    <source>
        <strain evidence="1 2">DSM 43194</strain>
    </source>
</reference>
<organism evidence="1 2">
    <name type="scientific">Prauserella rugosa</name>
    <dbReference type="NCBI Taxonomy" id="43354"/>
    <lineage>
        <taxon>Bacteria</taxon>
        <taxon>Bacillati</taxon>
        <taxon>Actinomycetota</taxon>
        <taxon>Actinomycetes</taxon>
        <taxon>Pseudonocardiales</taxon>
        <taxon>Pseudonocardiaceae</taxon>
        <taxon>Prauserella</taxon>
    </lineage>
</organism>
<dbReference type="Proteomes" id="UP000317303">
    <property type="component" value="Unassembled WGS sequence"/>
</dbReference>
<keyword evidence="2" id="KW-1185">Reference proteome</keyword>
<proteinExistence type="predicted"/>
<accession>A0A660CGJ7</accession>
<protein>
    <submittedName>
        <fullName evidence="1">Uncharacterized protein</fullName>
    </submittedName>
</protein>
<evidence type="ECO:0000313" key="1">
    <source>
        <dbReference type="EMBL" id="TWH21544.1"/>
    </source>
</evidence>
<comment type="caution">
    <text evidence="1">The sequence shown here is derived from an EMBL/GenBank/DDBJ whole genome shotgun (WGS) entry which is preliminary data.</text>
</comment>
<dbReference type="AlphaFoldDB" id="A0A660CGJ7"/>
<sequence>MNDLGYGVDHTSEGGREYARAASPHGCTIAIGVSETSRVDIQVTGVEETKACEMANDLVEAAEPRVPKG</sequence>